<dbReference type="Pfam" id="PF01553">
    <property type="entry name" value="Acyltransferase"/>
    <property type="match status" value="1"/>
</dbReference>
<feature type="domain" description="Phospholipid/glycerol acyltransferase" evidence="6">
    <location>
        <begin position="65"/>
        <end position="177"/>
    </location>
</feature>
<evidence type="ECO:0000313" key="7">
    <source>
        <dbReference type="EMBL" id="PMS36892.1"/>
    </source>
</evidence>
<dbReference type="CDD" id="cd07989">
    <property type="entry name" value="LPLAT_AGPAT-like"/>
    <property type="match status" value="1"/>
</dbReference>
<keyword evidence="2" id="KW-0444">Lipid biosynthesis</keyword>
<comment type="pathway">
    <text evidence="1">Lipid metabolism.</text>
</comment>
<dbReference type="OrthoDB" id="9806880at2"/>
<protein>
    <submittedName>
        <fullName evidence="7">1-acyl-sn-glycerol-3-phosphate acyltransferase</fullName>
    </submittedName>
</protein>
<dbReference type="AlphaFoldDB" id="A0A2N7X5S3"/>
<evidence type="ECO:0000256" key="4">
    <source>
        <dbReference type="ARBA" id="ARBA00023098"/>
    </source>
</evidence>
<accession>A0A2N7X5S3</accession>
<keyword evidence="5 7" id="KW-0012">Acyltransferase</keyword>
<dbReference type="SMART" id="SM00563">
    <property type="entry name" value="PlsC"/>
    <property type="match status" value="1"/>
</dbReference>
<organism evidence="7 8">
    <name type="scientific">Trinickia symbiotica</name>
    <dbReference type="NCBI Taxonomy" id="863227"/>
    <lineage>
        <taxon>Bacteria</taxon>
        <taxon>Pseudomonadati</taxon>
        <taxon>Pseudomonadota</taxon>
        <taxon>Betaproteobacteria</taxon>
        <taxon>Burkholderiales</taxon>
        <taxon>Burkholderiaceae</taxon>
        <taxon>Trinickia</taxon>
    </lineage>
</organism>
<comment type="caution">
    <text evidence="7">The sequence shown here is derived from an EMBL/GenBank/DDBJ whole genome shotgun (WGS) entry which is preliminary data.</text>
</comment>
<dbReference type="InterPro" id="IPR002123">
    <property type="entry name" value="Plipid/glycerol_acylTrfase"/>
</dbReference>
<dbReference type="STRING" id="863227.GCA_000373005_03777"/>
<keyword evidence="8" id="KW-1185">Reference proteome</keyword>
<evidence type="ECO:0000313" key="8">
    <source>
        <dbReference type="Proteomes" id="UP000235777"/>
    </source>
</evidence>
<keyword evidence="3 7" id="KW-0808">Transferase</keyword>
<evidence type="ECO:0000256" key="5">
    <source>
        <dbReference type="ARBA" id="ARBA00023315"/>
    </source>
</evidence>
<reference evidence="7 8" key="1">
    <citation type="submission" date="2018-01" db="EMBL/GenBank/DDBJ databases">
        <title>Whole genome analyses suggest that Burkholderia sensu lato contains two further novel genera in the rhizoxinica-symbiotica group Mycetohabitans gen. nov., and Trinickia gen. nov.: implications for the evolution of diazotrophy and nodulation in the Burkholderiaceae.</title>
        <authorList>
            <person name="Estrada-de los Santos P."/>
            <person name="Palmer M."/>
            <person name="Chavez-Ramirez B."/>
            <person name="Beukes C."/>
            <person name="Steenkamp E.T."/>
            <person name="Hirsch A.M."/>
            <person name="Manyaka P."/>
            <person name="Maluk M."/>
            <person name="Lafos M."/>
            <person name="Crook M."/>
            <person name="Gross E."/>
            <person name="Simon M.F."/>
            <person name="Bueno dos Reis Junior F."/>
            <person name="Poole P.S."/>
            <person name="Venter S.N."/>
            <person name="James E.K."/>
        </authorList>
    </citation>
    <scope>NUCLEOTIDE SEQUENCE [LARGE SCALE GENOMIC DNA]</scope>
    <source>
        <strain evidence="7 8">JPY 581</strain>
    </source>
</reference>
<name>A0A2N7X5S3_9BURK</name>
<dbReference type="SUPFAM" id="SSF69593">
    <property type="entry name" value="Glycerol-3-phosphate (1)-acyltransferase"/>
    <property type="match status" value="1"/>
</dbReference>
<dbReference type="RefSeq" id="WP_035469146.1">
    <property type="nucleotide sequence ID" value="NZ_KB890187.1"/>
</dbReference>
<keyword evidence="4" id="KW-0443">Lipid metabolism</keyword>
<dbReference type="PANTHER" id="PTHR10434">
    <property type="entry name" value="1-ACYL-SN-GLYCEROL-3-PHOSPHATE ACYLTRANSFERASE"/>
    <property type="match status" value="1"/>
</dbReference>
<dbReference type="GO" id="GO:0006654">
    <property type="term" value="P:phosphatidic acid biosynthetic process"/>
    <property type="evidence" value="ECO:0007669"/>
    <property type="project" value="TreeGrafter"/>
</dbReference>
<evidence type="ECO:0000256" key="1">
    <source>
        <dbReference type="ARBA" id="ARBA00005189"/>
    </source>
</evidence>
<dbReference type="GO" id="GO:0003841">
    <property type="term" value="F:1-acylglycerol-3-phosphate O-acyltransferase activity"/>
    <property type="evidence" value="ECO:0007669"/>
    <property type="project" value="TreeGrafter"/>
</dbReference>
<evidence type="ECO:0000259" key="6">
    <source>
        <dbReference type="SMART" id="SM00563"/>
    </source>
</evidence>
<evidence type="ECO:0000256" key="3">
    <source>
        <dbReference type="ARBA" id="ARBA00022679"/>
    </source>
</evidence>
<gene>
    <name evidence="7" type="ORF">C0Z20_09105</name>
</gene>
<sequence length="274" mass="30080">MKVGLAKIRLVVHLLHGMWVVATRFSRASEAYKNARIRAWSLKLLRLSGMRLVVHGDERRLDQGVLVVGNHISWIDIYVINAWRPTPFVSKAEVREWPIVGWLAYRLGTVFVQREKRKDALRTMHEMAARLQAGEVMCVFPEGTTSDGVSLLPFHANLFQAAVSAGCPVQPICLLYEDAQGRQTTAPAYIGDMSLGESLDATLRGGPITAHVFVGEPIVPTSDRRAFAAQAREAVASALTWMQAKWPPPVGAEVRYEQMPDEGRPAEAGGAGGA</sequence>
<dbReference type="Proteomes" id="UP000235777">
    <property type="component" value="Unassembled WGS sequence"/>
</dbReference>
<dbReference type="PANTHER" id="PTHR10434:SF64">
    <property type="entry name" value="1-ACYL-SN-GLYCEROL-3-PHOSPHATE ACYLTRANSFERASE-RELATED"/>
    <property type="match status" value="1"/>
</dbReference>
<dbReference type="EMBL" id="PNYC01000005">
    <property type="protein sequence ID" value="PMS36892.1"/>
    <property type="molecule type" value="Genomic_DNA"/>
</dbReference>
<proteinExistence type="predicted"/>
<evidence type="ECO:0000256" key="2">
    <source>
        <dbReference type="ARBA" id="ARBA00022516"/>
    </source>
</evidence>